<comment type="caution">
    <text evidence="1">The sequence shown here is derived from an EMBL/GenBank/DDBJ whole genome shotgun (WGS) entry which is preliminary data.</text>
</comment>
<proteinExistence type="predicted"/>
<keyword evidence="2" id="KW-1185">Reference proteome</keyword>
<dbReference type="Proteomes" id="UP001262889">
    <property type="component" value="Unassembled WGS sequence"/>
</dbReference>
<evidence type="ECO:0000313" key="1">
    <source>
        <dbReference type="EMBL" id="MDT0643316.1"/>
    </source>
</evidence>
<organism evidence="1 2">
    <name type="scientific">Autumnicola tepida</name>
    <dbReference type="NCBI Taxonomy" id="3075595"/>
    <lineage>
        <taxon>Bacteria</taxon>
        <taxon>Pseudomonadati</taxon>
        <taxon>Bacteroidota</taxon>
        <taxon>Flavobacteriia</taxon>
        <taxon>Flavobacteriales</taxon>
        <taxon>Flavobacteriaceae</taxon>
        <taxon>Autumnicola</taxon>
    </lineage>
</organism>
<sequence>MAKKYKTNHQLIIGDKFEDIVLETFRDIGTTRPRVRPVENFDPNIRVEFPVHLREENPVGTRFKANVKVSQKTREGEPFGPPYLVADVNSIEQLT</sequence>
<dbReference type="EMBL" id="JAVRHQ010000012">
    <property type="protein sequence ID" value="MDT0643316.1"/>
    <property type="molecule type" value="Genomic_DNA"/>
</dbReference>
<reference evidence="1 2" key="1">
    <citation type="submission" date="2023-09" db="EMBL/GenBank/DDBJ databases">
        <authorList>
            <person name="Rey-Velasco X."/>
        </authorList>
    </citation>
    <scope>NUCLEOTIDE SEQUENCE [LARGE SCALE GENOMIC DNA]</scope>
    <source>
        <strain evidence="1 2">F363</strain>
    </source>
</reference>
<protein>
    <submittedName>
        <fullName evidence="1">Uncharacterized protein</fullName>
    </submittedName>
</protein>
<name>A0ABU3CAF5_9FLAO</name>
<dbReference type="RefSeq" id="WP_311534937.1">
    <property type="nucleotide sequence ID" value="NZ_JAVRHQ010000012.1"/>
</dbReference>
<accession>A0ABU3CAF5</accession>
<gene>
    <name evidence="1" type="ORF">RM553_10790</name>
</gene>
<evidence type="ECO:0000313" key="2">
    <source>
        <dbReference type="Proteomes" id="UP001262889"/>
    </source>
</evidence>